<dbReference type="GO" id="GO:0000785">
    <property type="term" value="C:chromatin"/>
    <property type="evidence" value="ECO:0007669"/>
    <property type="project" value="InterPro"/>
</dbReference>
<feature type="compositionally biased region" description="Acidic residues" evidence="3">
    <location>
        <begin position="196"/>
        <end position="215"/>
    </location>
</feature>
<evidence type="ECO:0000313" key="5">
    <source>
        <dbReference type="Proteomes" id="UP000078576"/>
    </source>
</evidence>
<dbReference type="InterPro" id="IPR000116">
    <property type="entry name" value="HMGA"/>
</dbReference>
<evidence type="ECO:0000313" key="4">
    <source>
        <dbReference type="EMBL" id="KUI56172.1"/>
    </source>
</evidence>
<organism evidence="4 5">
    <name type="scientific">Cytospora mali</name>
    <name type="common">Apple Valsa canker fungus</name>
    <name type="synonym">Valsa mali</name>
    <dbReference type="NCBI Taxonomy" id="578113"/>
    <lineage>
        <taxon>Eukaryota</taxon>
        <taxon>Fungi</taxon>
        <taxon>Dikarya</taxon>
        <taxon>Ascomycota</taxon>
        <taxon>Pezizomycotina</taxon>
        <taxon>Sordariomycetes</taxon>
        <taxon>Sordariomycetidae</taxon>
        <taxon>Diaporthales</taxon>
        <taxon>Cytosporaceae</taxon>
        <taxon>Cytospora</taxon>
    </lineage>
</organism>
<dbReference type="EMBL" id="KN714686">
    <property type="protein sequence ID" value="KUI56172.1"/>
    <property type="molecule type" value="Genomic_DNA"/>
</dbReference>
<feature type="compositionally biased region" description="Basic residues" evidence="3">
    <location>
        <begin position="29"/>
        <end position="39"/>
    </location>
</feature>
<keyword evidence="1" id="KW-0677">Repeat</keyword>
<dbReference type="SMART" id="SM00384">
    <property type="entry name" value="AT_hook"/>
    <property type="match status" value="4"/>
</dbReference>
<accession>A0A194UWS2</accession>
<dbReference type="GO" id="GO:0003677">
    <property type="term" value="F:DNA binding"/>
    <property type="evidence" value="ECO:0007669"/>
    <property type="project" value="UniProtKB-KW"/>
</dbReference>
<evidence type="ECO:0000256" key="2">
    <source>
        <dbReference type="ARBA" id="ARBA00023125"/>
    </source>
</evidence>
<dbReference type="GO" id="GO:0006355">
    <property type="term" value="P:regulation of DNA-templated transcription"/>
    <property type="evidence" value="ECO:0007669"/>
    <property type="project" value="InterPro"/>
</dbReference>
<dbReference type="OrthoDB" id="4630416at2759"/>
<feature type="region of interest" description="Disordered" evidence="3">
    <location>
        <begin position="1"/>
        <end position="111"/>
    </location>
</feature>
<dbReference type="Proteomes" id="UP000078576">
    <property type="component" value="Unassembled WGS sequence"/>
</dbReference>
<dbReference type="InterPro" id="IPR017956">
    <property type="entry name" value="AT_hook_DNA-bd_motif"/>
</dbReference>
<evidence type="ECO:0000256" key="3">
    <source>
        <dbReference type="SAM" id="MobiDB-lite"/>
    </source>
</evidence>
<protein>
    <submittedName>
        <fullName evidence="4">Origin recognition complex subunit 4</fullName>
    </submittedName>
</protein>
<keyword evidence="5" id="KW-1185">Reference proteome</keyword>
<proteinExistence type="predicted"/>
<dbReference type="STRING" id="694573.A0A194UWS2"/>
<dbReference type="AlphaFoldDB" id="A0A194UWS2"/>
<gene>
    <name evidence="4" type="ORF">VP1G_03483</name>
</gene>
<evidence type="ECO:0000256" key="1">
    <source>
        <dbReference type="ARBA" id="ARBA00022737"/>
    </source>
</evidence>
<keyword evidence="2" id="KW-0238">DNA-binding</keyword>
<dbReference type="Pfam" id="PF02178">
    <property type="entry name" value="AT_hook"/>
    <property type="match status" value="3"/>
</dbReference>
<dbReference type="GO" id="GO:0005634">
    <property type="term" value="C:nucleus"/>
    <property type="evidence" value="ECO:0007669"/>
    <property type="project" value="InterPro"/>
</dbReference>
<dbReference type="PRINTS" id="PR00930">
    <property type="entry name" value="HIGHMOBLTYIY"/>
</dbReference>
<feature type="region of interest" description="Disordered" evidence="3">
    <location>
        <begin position="196"/>
        <end position="239"/>
    </location>
</feature>
<sequence>MAGEAPKRRGRPPKQPKEGDEQQQTPQPAKRRGRPPKPKPAKDAVQPGSAVTPKRGRGRPPKAKNEGGNIAAAAVSTGKSKGTQAANTKAATATTTAPKPRGRPRKSDASEAVKAIQTAKAPVKVASIVGGYAITCEAISTEWPDQGDDLGLDISESSTPGVYEGSFDFGILEGAMVFSSDEALLNSYVKMLEADGLDESSDEDDEDEDEDEDEPTITGGKRKATSTARGGTAKKVRKEPSPGLKFHILWRGRETGEGEIHPEPEQGTIMFSNKSYTKFTGEIDLPFVGDGVKFTGEKVTDQANTGSTSWNEFSEAEYERTRIGRWR</sequence>
<reference evidence="5" key="1">
    <citation type="submission" date="2014-12" db="EMBL/GenBank/DDBJ databases">
        <title>Genome Sequence of Valsa Canker Pathogens Uncovers a Specific Adaption of Colonization on Woody Bark.</title>
        <authorList>
            <person name="Yin Z."/>
            <person name="Liu H."/>
            <person name="Gao X."/>
            <person name="Li Z."/>
            <person name="Song N."/>
            <person name="Ke X."/>
            <person name="Dai Q."/>
            <person name="Wu Y."/>
            <person name="Sun Y."/>
            <person name="Xu J.-R."/>
            <person name="Kang Z.K."/>
            <person name="Wang L."/>
            <person name="Huang L."/>
        </authorList>
    </citation>
    <scope>NUCLEOTIDE SEQUENCE [LARGE SCALE GENOMIC DNA]</scope>
    <source>
        <strain evidence="5">SXYL134</strain>
    </source>
</reference>
<name>A0A194UWS2_CYTMA</name>
<dbReference type="PRINTS" id="PR00929">
    <property type="entry name" value="ATHOOK"/>
</dbReference>
<feature type="compositionally biased region" description="Low complexity" evidence="3">
    <location>
        <begin position="83"/>
        <end position="97"/>
    </location>
</feature>